<sequence>MAGTATKPVHKWVSRWIFSLSTLPQANSPRGLDRAGTGIHMMKSLEAPSSPSRAHNLLDLKDICSQHYSQCEHNKAHPIASIPVILLSSRAASLIGAMWCLSTA</sequence>
<reference evidence="2" key="1">
    <citation type="journal article" date="2016" name="Nature">
        <title>Genome evolution in the allotetraploid frog Xenopus laevis.</title>
        <authorList>
            <person name="Session A.M."/>
            <person name="Uno Y."/>
            <person name="Kwon T."/>
            <person name="Chapman J.A."/>
            <person name="Toyoda A."/>
            <person name="Takahashi S."/>
            <person name="Fukui A."/>
            <person name="Hikosaka A."/>
            <person name="Suzuki A."/>
            <person name="Kondo M."/>
            <person name="van Heeringen S.J."/>
            <person name="Quigley I."/>
            <person name="Heinz S."/>
            <person name="Ogino H."/>
            <person name="Ochi H."/>
            <person name="Hellsten U."/>
            <person name="Lyons J.B."/>
            <person name="Simakov O."/>
            <person name="Putnam N."/>
            <person name="Stites J."/>
            <person name="Kuroki Y."/>
            <person name="Tanaka T."/>
            <person name="Michiue T."/>
            <person name="Watanabe M."/>
            <person name="Bogdanovic O."/>
            <person name="Lister R."/>
            <person name="Georgiou G."/>
            <person name="Paranjpe S.S."/>
            <person name="van Kruijsbergen I."/>
            <person name="Shu S."/>
            <person name="Carlson J."/>
            <person name="Kinoshita T."/>
            <person name="Ohta Y."/>
            <person name="Mawaribuchi S."/>
            <person name="Jenkins J."/>
            <person name="Grimwood J."/>
            <person name="Schmutz J."/>
            <person name="Mitros T."/>
            <person name="Mozaffari S.V."/>
            <person name="Suzuki Y."/>
            <person name="Haramoto Y."/>
            <person name="Yamamoto T.S."/>
            <person name="Takagi C."/>
            <person name="Heald R."/>
            <person name="Miller K."/>
            <person name="Haudenschild C."/>
            <person name="Kitzman J."/>
            <person name="Nakayama T."/>
            <person name="Izutsu Y."/>
            <person name="Robert J."/>
            <person name="Fortriede J."/>
            <person name="Burns K."/>
            <person name="Lotay V."/>
            <person name="Karimi K."/>
            <person name="Yasuoka Y."/>
            <person name="Dichmann D.S."/>
            <person name="Flajnik M.F."/>
            <person name="Houston D.W."/>
            <person name="Shendure J."/>
            <person name="DuPasquier L."/>
            <person name="Vize P.D."/>
            <person name="Zorn A.M."/>
            <person name="Ito M."/>
            <person name="Marcotte E.M."/>
            <person name="Wallingford J.B."/>
            <person name="Ito Y."/>
            <person name="Asashima M."/>
            <person name="Ueno N."/>
            <person name="Matsuda Y."/>
            <person name="Veenstra G.J."/>
            <person name="Fujiyama A."/>
            <person name="Harland R.M."/>
            <person name="Taira M."/>
            <person name="Rokhsar D.S."/>
        </authorList>
    </citation>
    <scope>NUCLEOTIDE SEQUENCE [LARGE SCALE GENOMIC DNA]</scope>
    <source>
        <strain evidence="2">J</strain>
    </source>
</reference>
<gene>
    <name evidence="1" type="ORF">XELAEV_18008000mg</name>
</gene>
<proteinExistence type="predicted"/>
<dbReference type="AlphaFoldDB" id="A0A974E290"/>
<organism evidence="1 2">
    <name type="scientific">Xenopus laevis</name>
    <name type="common">African clawed frog</name>
    <dbReference type="NCBI Taxonomy" id="8355"/>
    <lineage>
        <taxon>Eukaryota</taxon>
        <taxon>Metazoa</taxon>
        <taxon>Chordata</taxon>
        <taxon>Craniata</taxon>
        <taxon>Vertebrata</taxon>
        <taxon>Euteleostomi</taxon>
        <taxon>Amphibia</taxon>
        <taxon>Batrachia</taxon>
        <taxon>Anura</taxon>
        <taxon>Pipoidea</taxon>
        <taxon>Pipidae</taxon>
        <taxon>Xenopodinae</taxon>
        <taxon>Xenopus</taxon>
        <taxon>Xenopus</taxon>
    </lineage>
</organism>
<accession>A0A974E290</accession>
<dbReference type="Proteomes" id="UP000694892">
    <property type="component" value="Chromosome 1L"/>
</dbReference>
<evidence type="ECO:0000313" key="1">
    <source>
        <dbReference type="EMBL" id="OCU02239.1"/>
    </source>
</evidence>
<evidence type="ECO:0000313" key="2">
    <source>
        <dbReference type="Proteomes" id="UP000694892"/>
    </source>
</evidence>
<name>A0A974E290_XENLA</name>
<dbReference type="EMBL" id="CM004466">
    <property type="protein sequence ID" value="OCU02239.1"/>
    <property type="molecule type" value="Genomic_DNA"/>
</dbReference>
<protein>
    <submittedName>
        <fullName evidence="1">Uncharacterized protein</fullName>
    </submittedName>
</protein>